<gene>
    <name evidence="3" type="ORF">FRZ40_29045</name>
    <name evidence="2" type="ORF">V4C56_10245</name>
</gene>
<evidence type="ECO:0000313" key="2">
    <source>
        <dbReference type="EMBL" id="MEM5340011.1"/>
    </source>
</evidence>
<reference evidence="3" key="2">
    <citation type="submission" date="2019-08" db="EMBL/GenBank/DDBJ databases">
        <authorList>
            <person name="Im W.-T."/>
        </authorList>
    </citation>
    <scope>NUCLEOTIDE SEQUENCE</scope>
    <source>
        <strain evidence="3">NF 2-5-3</strain>
    </source>
</reference>
<dbReference type="PANTHER" id="PTHR38436">
    <property type="entry name" value="POLYKETIDE CYCLASE SNOAL-LIKE DOMAIN"/>
    <property type="match status" value="1"/>
</dbReference>
<dbReference type="EMBL" id="VOQS01000003">
    <property type="protein sequence ID" value="TXC84336.1"/>
    <property type="molecule type" value="Genomic_DNA"/>
</dbReference>
<protein>
    <submittedName>
        <fullName evidence="3">Ester cyclase</fullName>
    </submittedName>
</protein>
<accession>A0A5C6VIL8</accession>
<dbReference type="Gene3D" id="3.10.450.50">
    <property type="match status" value="1"/>
</dbReference>
<dbReference type="InterPro" id="IPR009959">
    <property type="entry name" value="Cyclase_SnoaL-like"/>
</dbReference>
<feature type="signal peptide" evidence="1">
    <location>
        <begin position="1"/>
        <end position="29"/>
    </location>
</feature>
<feature type="chain" id="PRO_5022972840" evidence="1">
    <location>
        <begin position="30"/>
        <end position="187"/>
    </location>
</feature>
<dbReference type="Proteomes" id="UP001481677">
    <property type="component" value="Unassembled WGS sequence"/>
</dbReference>
<organism evidence="3 4">
    <name type="scientific">Paraburkholderia azotifigens</name>
    <dbReference type="NCBI Taxonomy" id="2057004"/>
    <lineage>
        <taxon>Bacteria</taxon>
        <taxon>Pseudomonadati</taxon>
        <taxon>Pseudomonadota</taxon>
        <taxon>Betaproteobacteria</taxon>
        <taxon>Burkholderiales</taxon>
        <taxon>Burkholderiaceae</taxon>
        <taxon>Paraburkholderia</taxon>
    </lineage>
</organism>
<evidence type="ECO:0000313" key="5">
    <source>
        <dbReference type="Proteomes" id="UP001481677"/>
    </source>
</evidence>
<sequence length="187" mass="19982">MSSRLASSLRRAVSAALAVASLAVVPAFAAAPSGALVEPQHLSVDSSLPKAQRDAQVLAARRYDTFWSTGDEALARAALAPGFTDRTLPPGRAQGIEGPLAASKFVRAAVPDLQAEIEQMVVAGDRVVVHLRFHGHFTGQFKGVRGEGQNIDFIATDIYRIADGRIAENWHLEDNLTFLQQLGVVAK</sequence>
<dbReference type="SUPFAM" id="SSF54427">
    <property type="entry name" value="NTF2-like"/>
    <property type="match status" value="1"/>
</dbReference>
<dbReference type="EMBL" id="JAZHGA010000005">
    <property type="protein sequence ID" value="MEM5340011.1"/>
    <property type="molecule type" value="Genomic_DNA"/>
</dbReference>
<evidence type="ECO:0000313" key="3">
    <source>
        <dbReference type="EMBL" id="TXC84336.1"/>
    </source>
</evidence>
<reference evidence="3 4" key="1">
    <citation type="journal article" date="2018" name="Int. J. Syst. Evol. Microbiol.">
        <title>Paraburkholderia azotifigens sp. nov., a nitrogen-fixing bacterium isolated from paddy soil.</title>
        <authorList>
            <person name="Choi G.M."/>
            <person name="Im W.T."/>
        </authorList>
    </citation>
    <scope>NUCLEOTIDE SEQUENCE [LARGE SCALE GENOMIC DNA]</scope>
    <source>
        <strain evidence="3 4">NF 2-5-3</strain>
    </source>
</reference>
<dbReference type="GO" id="GO:0030638">
    <property type="term" value="P:polyketide metabolic process"/>
    <property type="evidence" value="ECO:0007669"/>
    <property type="project" value="InterPro"/>
</dbReference>
<comment type="caution">
    <text evidence="3">The sequence shown here is derived from an EMBL/GenBank/DDBJ whole genome shotgun (WGS) entry which is preliminary data.</text>
</comment>
<evidence type="ECO:0000256" key="1">
    <source>
        <dbReference type="SAM" id="SignalP"/>
    </source>
</evidence>
<evidence type="ECO:0000313" key="4">
    <source>
        <dbReference type="Proteomes" id="UP000321776"/>
    </source>
</evidence>
<dbReference type="RefSeq" id="WP_147236401.1">
    <property type="nucleotide sequence ID" value="NZ_JAZHFZ010000019.1"/>
</dbReference>
<reference evidence="2 5" key="3">
    <citation type="submission" date="2024-01" db="EMBL/GenBank/DDBJ databases">
        <title>The diversity of rhizobia nodulating Mimosa spp. in eleven states of Brazil covering several biomes is determined by host plant, location, and edaphic factors.</title>
        <authorList>
            <person name="Rouws L."/>
            <person name="Barauna A."/>
            <person name="Beukes C."/>
            <person name="De Faria S.M."/>
            <person name="Gross E."/>
            <person name="Dos Reis Junior F.B."/>
            <person name="Simon M."/>
            <person name="Maluk M."/>
            <person name="Odee D.W."/>
            <person name="Kenicer G."/>
            <person name="Young J.P.W."/>
            <person name="Reis V.M."/>
            <person name="Zilli J."/>
            <person name="James E.K."/>
        </authorList>
    </citation>
    <scope>NUCLEOTIDE SEQUENCE [LARGE SCALE GENOMIC DNA]</scope>
    <source>
        <strain evidence="2 5">JPY530</strain>
    </source>
</reference>
<dbReference type="PANTHER" id="PTHR38436:SF1">
    <property type="entry name" value="ESTER CYCLASE"/>
    <property type="match status" value="1"/>
</dbReference>
<dbReference type="Pfam" id="PF07366">
    <property type="entry name" value="SnoaL"/>
    <property type="match status" value="1"/>
</dbReference>
<name>A0A5C6VIL8_9BURK</name>
<proteinExistence type="predicted"/>
<dbReference type="AlphaFoldDB" id="A0A5C6VIL8"/>
<keyword evidence="5" id="KW-1185">Reference proteome</keyword>
<dbReference type="Proteomes" id="UP000321776">
    <property type="component" value="Unassembled WGS sequence"/>
</dbReference>
<keyword evidence="1" id="KW-0732">Signal</keyword>
<dbReference type="InterPro" id="IPR032710">
    <property type="entry name" value="NTF2-like_dom_sf"/>
</dbReference>